<accession>A0A1S8TCF6</accession>
<dbReference type="STRING" id="29367.CLPUN_32370"/>
<dbReference type="Proteomes" id="UP000190890">
    <property type="component" value="Unassembled WGS sequence"/>
</dbReference>
<organism evidence="3 4">
    <name type="scientific">Clostridium puniceum</name>
    <dbReference type="NCBI Taxonomy" id="29367"/>
    <lineage>
        <taxon>Bacteria</taxon>
        <taxon>Bacillati</taxon>
        <taxon>Bacillota</taxon>
        <taxon>Clostridia</taxon>
        <taxon>Eubacteriales</taxon>
        <taxon>Clostridiaceae</taxon>
        <taxon>Clostridium</taxon>
    </lineage>
</organism>
<feature type="signal peptide" evidence="2">
    <location>
        <begin position="1"/>
        <end position="21"/>
    </location>
</feature>
<evidence type="ECO:0000313" key="3">
    <source>
        <dbReference type="EMBL" id="OOM75426.1"/>
    </source>
</evidence>
<reference evidence="3 4" key="1">
    <citation type="submission" date="2016-05" db="EMBL/GenBank/DDBJ databases">
        <title>Microbial solvent formation.</title>
        <authorList>
            <person name="Poehlein A."/>
            <person name="Montoya Solano J.D."/>
            <person name="Flitsch S."/>
            <person name="Krabben P."/>
            <person name="Duerre P."/>
            <person name="Daniel R."/>
        </authorList>
    </citation>
    <scope>NUCLEOTIDE SEQUENCE [LARGE SCALE GENOMIC DNA]</scope>
    <source>
        <strain evidence="3 4">DSM 2619</strain>
    </source>
</reference>
<gene>
    <name evidence="3" type="ORF">CLPUN_32370</name>
</gene>
<dbReference type="EMBL" id="LZZM01000185">
    <property type="protein sequence ID" value="OOM75426.1"/>
    <property type="molecule type" value="Genomic_DNA"/>
</dbReference>
<feature type="chain" id="PRO_5010561268" evidence="2">
    <location>
        <begin position="22"/>
        <end position="53"/>
    </location>
</feature>
<sequence length="53" mass="5791">MKKIILAVIATSMLLSNVAFASTKTTHMNTGENSTESSMKQNSMYNLNSTDPH</sequence>
<dbReference type="AlphaFoldDB" id="A0A1S8TCF6"/>
<keyword evidence="4" id="KW-1185">Reference proteome</keyword>
<evidence type="ECO:0000256" key="1">
    <source>
        <dbReference type="SAM" id="MobiDB-lite"/>
    </source>
</evidence>
<protein>
    <submittedName>
        <fullName evidence="3">Uncharacterized protein</fullName>
    </submittedName>
</protein>
<comment type="caution">
    <text evidence="3">The sequence shown here is derived from an EMBL/GenBank/DDBJ whole genome shotgun (WGS) entry which is preliminary data.</text>
</comment>
<name>A0A1S8TCF6_9CLOT</name>
<feature type="region of interest" description="Disordered" evidence="1">
    <location>
        <begin position="25"/>
        <end position="53"/>
    </location>
</feature>
<proteinExistence type="predicted"/>
<evidence type="ECO:0000313" key="4">
    <source>
        <dbReference type="Proteomes" id="UP000190890"/>
    </source>
</evidence>
<keyword evidence="2" id="KW-0732">Signal</keyword>
<evidence type="ECO:0000256" key="2">
    <source>
        <dbReference type="SAM" id="SignalP"/>
    </source>
</evidence>